<accession>A0A5D3E2Z8</accession>
<evidence type="ECO:0000259" key="1">
    <source>
        <dbReference type="Pfam" id="PF22936"/>
    </source>
</evidence>
<dbReference type="Pfam" id="PF22936">
    <property type="entry name" value="Pol_BBD"/>
    <property type="match status" value="1"/>
</dbReference>
<dbReference type="EMBL" id="SSTD01000679">
    <property type="protein sequence ID" value="TYK30256.1"/>
    <property type="molecule type" value="Genomic_DNA"/>
</dbReference>
<evidence type="ECO:0000313" key="2">
    <source>
        <dbReference type="EMBL" id="TYK30256.1"/>
    </source>
</evidence>
<evidence type="ECO:0000313" key="3">
    <source>
        <dbReference type="Proteomes" id="UP000321947"/>
    </source>
</evidence>
<gene>
    <name evidence="2" type="ORF">E5676_scaffold344G00070</name>
</gene>
<sequence length="96" mass="11111">MMGKSLIGDNGIRDVKGIGSVQIATYDRMIRMLINVRYVPEHKFKLRGTLRNDLYVLEGTTVLGSATTTSEQQMMEKKHQRNMQWKTRIMNYSICI</sequence>
<reference evidence="2 3" key="1">
    <citation type="submission" date="2019-08" db="EMBL/GenBank/DDBJ databases">
        <title>Draft genome sequences of two oriental melons (Cucumis melo L. var makuwa).</title>
        <authorList>
            <person name="Kwon S.-Y."/>
        </authorList>
    </citation>
    <scope>NUCLEOTIDE SEQUENCE [LARGE SCALE GENOMIC DNA]</scope>
    <source>
        <strain evidence="3">cv. Chang Bougi</strain>
        <tissue evidence="2">Leaf</tissue>
    </source>
</reference>
<dbReference type="Proteomes" id="UP000321947">
    <property type="component" value="Unassembled WGS sequence"/>
</dbReference>
<name>A0A5D3E2Z8_CUCMM</name>
<dbReference type="AlphaFoldDB" id="A0A5D3E2Z8"/>
<proteinExistence type="predicted"/>
<comment type="caution">
    <text evidence="2">The sequence shown here is derived from an EMBL/GenBank/DDBJ whole genome shotgun (WGS) entry which is preliminary data.</text>
</comment>
<protein>
    <recommendedName>
        <fullName evidence="1">Retrovirus-related Pol polyprotein from transposon TNT 1-94-like beta-barrel domain-containing protein</fullName>
    </recommendedName>
</protein>
<organism evidence="2 3">
    <name type="scientific">Cucumis melo var. makuwa</name>
    <name type="common">Oriental melon</name>
    <dbReference type="NCBI Taxonomy" id="1194695"/>
    <lineage>
        <taxon>Eukaryota</taxon>
        <taxon>Viridiplantae</taxon>
        <taxon>Streptophyta</taxon>
        <taxon>Embryophyta</taxon>
        <taxon>Tracheophyta</taxon>
        <taxon>Spermatophyta</taxon>
        <taxon>Magnoliopsida</taxon>
        <taxon>eudicotyledons</taxon>
        <taxon>Gunneridae</taxon>
        <taxon>Pentapetalae</taxon>
        <taxon>rosids</taxon>
        <taxon>fabids</taxon>
        <taxon>Cucurbitales</taxon>
        <taxon>Cucurbitaceae</taxon>
        <taxon>Benincaseae</taxon>
        <taxon>Cucumis</taxon>
    </lineage>
</organism>
<dbReference type="InterPro" id="IPR054722">
    <property type="entry name" value="PolX-like_BBD"/>
</dbReference>
<feature type="domain" description="Retrovirus-related Pol polyprotein from transposon TNT 1-94-like beta-barrel" evidence="1">
    <location>
        <begin position="6"/>
        <end position="46"/>
    </location>
</feature>